<name>A0A4C1YQH3_EUMVA</name>
<evidence type="ECO:0000313" key="3">
    <source>
        <dbReference type="Proteomes" id="UP000299102"/>
    </source>
</evidence>
<keyword evidence="3" id="KW-1185">Reference proteome</keyword>
<evidence type="ECO:0000256" key="1">
    <source>
        <dbReference type="SAM" id="MobiDB-lite"/>
    </source>
</evidence>
<dbReference type="EMBL" id="BGZK01001368">
    <property type="protein sequence ID" value="GBP78398.1"/>
    <property type="molecule type" value="Genomic_DNA"/>
</dbReference>
<gene>
    <name evidence="2" type="ORF">EVAR_58188_1</name>
</gene>
<reference evidence="2 3" key="1">
    <citation type="journal article" date="2019" name="Commun. Biol.">
        <title>The bagworm genome reveals a unique fibroin gene that provides high tensile strength.</title>
        <authorList>
            <person name="Kono N."/>
            <person name="Nakamura H."/>
            <person name="Ohtoshi R."/>
            <person name="Tomita M."/>
            <person name="Numata K."/>
            <person name="Arakawa K."/>
        </authorList>
    </citation>
    <scope>NUCLEOTIDE SEQUENCE [LARGE SCALE GENOMIC DNA]</scope>
</reference>
<proteinExistence type="predicted"/>
<comment type="caution">
    <text evidence="2">The sequence shown here is derived from an EMBL/GenBank/DDBJ whole genome shotgun (WGS) entry which is preliminary data.</text>
</comment>
<evidence type="ECO:0000313" key="2">
    <source>
        <dbReference type="EMBL" id="GBP78398.1"/>
    </source>
</evidence>
<protein>
    <submittedName>
        <fullName evidence="2">Uncharacterized protein</fullName>
    </submittedName>
</protein>
<accession>A0A4C1YQH3</accession>
<dbReference type="AlphaFoldDB" id="A0A4C1YQH3"/>
<feature type="compositionally biased region" description="Low complexity" evidence="1">
    <location>
        <begin position="92"/>
        <end position="104"/>
    </location>
</feature>
<sequence>MKCPARRTFTNGLQDSSAVVSISMTNFVMVARPPMKNQNIDAVYRMIETHIHVTYHEIRASLDIDIKQVRNDERSVSAPVTKIPNENTLTSGPGPAVDGAPAPARLVHERSSRERGGARALQARCKRAH</sequence>
<feature type="region of interest" description="Disordered" evidence="1">
    <location>
        <begin position="74"/>
        <end position="129"/>
    </location>
</feature>
<dbReference type="Proteomes" id="UP000299102">
    <property type="component" value="Unassembled WGS sequence"/>
</dbReference>
<organism evidence="2 3">
    <name type="scientific">Eumeta variegata</name>
    <name type="common">Bagworm moth</name>
    <name type="synonym">Eumeta japonica</name>
    <dbReference type="NCBI Taxonomy" id="151549"/>
    <lineage>
        <taxon>Eukaryota</taxon>
        <taxon>Metazoa</taxon>
        <taxon>Ecdysozoa</taxon>
        <taxon>Arthropoda</taxon>
        <taxon>Hexapoda</taxon>
        <taxon>Insecta</taxon>
        <taxon>Pterygota</taxon>
        <taxon>Neoptera</taxon>
        <taxon>Endopterygota</taxon>
        <taxon>Lepidoptera</taxon>
        <taxon>Glossata</taxon>
        <taxon>Ditrysia</taxon>
        <taxon>Tineoidea</taxon>
        <taxon>Psychidae</taxon>
        <taxon>Oiketicinae</taxon>
        <taxon>Eumeta</taxon>
    </lineage>
</organism>
<feature type="compositionally biased region" description="Basic and acidic residues" evidence="1">
    <location>
        <begin position="106"/>
        <end position="117"/>
    </location>
</feature>